<comment type="caution">
    <text evidence="3">The sequence shown here is derived from an EMBL/GenBank/DDBJ whole genome shotgun (WGS) entry which is preliminary data.</text>
</comment>
<reference evidence="3" key="1">
    <citation type="submission" date="2023-03" db="EMBL/GenBank/DDBJ databases">
        <title>Draft assemblies of triclosan tolerant bacteria isolated from returned activated sludge.</title>
        <authorList>
            <person name="Van Hamelsveld S."/>
        </authorList>
    </citation>
    <scope>NUCLEOTIDE SEQUENCE</scope>
    <source>
        <strain evidence="3">GW210015_S63</strain>
    </source>
</reference>
<dbReference type="Proteomes" id="UP001220662">
    <property type="component" value="Unassembled WGS sequence"/>
</dbReference>
<dbReference type="InterPro" id="IPR000259">
    <property type="entry name" value="Adhesion_dom_fimbrial"/>
</dbReference>
<evidence type="ECO:0000313" key="3">
    <source>
        <dbReference type="EMBL" id="MDF3845712.1"/>
    </source>
</evidence>
<dbReference type="GO" id="GO:0009289">
    <property type="term" value="C:pilus"/>
    <property type="evidence" value="ECO:0007669"/>
    <property type="project" value="InterPro"/>
</dbReference>
<dbReference type="AlphaFoldDB" id="A0AAW6PGU0"/>
<proteinExistence type="predicted"/>
<organism evidence="3 4">
    <name type="scientific">Pseudomonas citronellolis</name>
    <dbReference type="NCBI Taxonomy" id="53408"/>
    <lineage>
        <taxon>Bacteria</taxon>
        <taxon>Pseudomonadati</taxon>
        <taxon>Pseudomonadota</taxon>
        <taxon>Gammaproteobacteria</taxon>
        <taxon>Pseudomonadales</taxon>
        <taxon>Pseudomonadaceae</taxon>
        <taxon>Pseudomonas</taxon>
    </lineage>
</organism>
<feature type="chain" id="PRO_5043420161" evidence="1">
    <location>
        <begin position="20"/>
        <end position="176"/>
    </location>
</feature>
<dbReference type="PANTHER" id="PTHR33420:SF10">
    <property type="entry name" value="FIMBRIAE MAJOR SUBUNIT"/>
    <property type="match status" value="1"/>
</dbReference>
<dbReference type="RefSeq" id="WP_009618021.1">
    <property type="nucleotide sequence ID" value="NZ_BDGS01000001.1"/>
</dbReference>
<feature type="domain" description="Fimbrial-type adhesion" evidence="2">
    <location>
        <begin position="24"/>
        <end position="175"/>
    </location>
</feature>
<accession>A0AAW6PGU0</accession>
<evidence type="ECO:0000256" key="1">
    <source>
        <dbReference type="SAM" id="SignalP"/>
    </source>
</evidence>
<dbReference type="InterPro" id="IPR050263">
    <property type="entry name" value="Bact_Fimbrial_Adh_Pro"/>
</dbReference>
<sequence length="176" mass="17423">MKLSTLLFAVGALPGIVLAAPTVTFQGEVTAQTCQATINGETNSIVLLPTVTATELSGAGAKAGLTPFTISVSDCQAPTGDLQITTNFLGHNVTTGGNLGNIAASNPAGNVAIQLTSDAAGTTPIVLNGVTPVSGLVLSDGETSASYQFGAQYISEDGGATAGAVTAVAEYTLSYL</sequence>
<name>A0AAW6PGU0_9PSED</name>
<dbReference type="InterPro" id="IPR036937">
    <property type="entry name" value="Adhesion_dom_fimbrial_sf"/>
</dbReference>
<dbReference type="SUPFAM" id="SSF49401">
    <property type="entry name" value="Bacterial adhesins"/>
    <property type="match status" value="1"/>
</dbReference>
<dbReference type="InterPro" id="IPR008966">
    <property type="entry name" value="Adhesion_dom_sf"/>
</dbReference>
<dbReference type="Gene3D" id="2.60.40.1090">
    <property type="entry name" value="Fimbrial-type adhesion domain"/>
    <property type="match status" value="1"/>
</dbReference>
<keyword evidence="1" id="KW-0732">Signal</keyword>
<dbReference type="EMBL" id="JARJLR010000479">
    <property type="protein sequence ID" value="MDF3845712.1"/>
    <property type="molecule type" value="Genomic_DNA"/>
</dbReference>
<dbReference type="PANTHER" id="PTHR33420">
    <property type="entry name" value="FIMBRIAL SUBUNIT ELFA-RELATED"/>
    <property type="match status" value="1"/>
</dbReference>
<protein>
    <submittedName>
        <fullName evidence="3">Fimbrial protein</fullName>
    </submittedName>
</protein>
<feature type="signal peptide" evidence="1">
    <location>
        <begin position="1"/>
        <end position="19"/>
    </location>
</feature>
<dbReference type="Pfam" id="PF00419">
    <property type="entry name" value="Fimbrial"/>
    <property type="match status" value="1"/>
</dbReference>
<evidence type="ECO:0000313" key="4">
    <source>
        <dbReference type="Proteomes" id="UP001220662"/>
    </source>
</evidence>
<dbReference type="GO" id="GO:0043709">
    <property type="term" value="P:cell adhesion involved in single-species biofilm formation"/>
    <property type="evidence" value="ECO:0007669"/>
    <property type="project" value="TreeGrafter"/>
</dbReference>
<evidence type="ECO:0000259" key="2">
    <source>
        <dbReference type="Pfam" id="PF00419"/>
    </source>
</evidence>
<gene>
    <name evidence="3" type="ORF">P3W55_28735</name>
</gene>